<accession>A0A915J2S7</accession>
<dbReference type="WBParaSite" id="nRc.2.0.1.t20178-RA">
    <property type="protein sequence ID" value="nRc.2.0.1.t20178-RA"/>
    <property type="gene ID" value="nRc.2.0.1.g20178"/>
</dbReference>
<dbReference type="AlphaFoldDB" id="A0A915J2S7"/>
<name>A0A915J2S7_ROMCU</name>
<proteinExistence type="predicted"/>
<evidence type="ECO:0000313" key="1">
    <source>
        <dbReference type="Proteomes" id="UP000887565"/>
    </source>
</evidence>
<organism evidence="1 2">
    <name type="scientific">Romanomermis culicivorax</name>
    <name type="common">Nematode worm</name>
    <dbReference type="NCBI Taxonomy" id="13658"/>
    <lineage>
        <taxon>Eukaryota</taxon>
        <taxon>Metazoa</taxon>
        <taxon>Ecdysozoa</taxon>
        <taxon>Nematoda</taxon>
        <taxon>Enoplea</taxon>
        <taxon>Dorylaimia</taxon>
        <taxon>Mermithida</taxon>
        <taxon>Mermithoidea</taxon>
        <taxon>Mermithidae</taxon>
        <taxon>Romanomermis</taxon>
    </lineage>
</organism>
<evidence type="ECO:0000313" key="2">
    <source>
        <dbReference type="WBParaSite" id="nRc.2.0.1.t20178-RA"/>
    </source>
</evidence>
<dbReference type="Proteomes" id="UP000887565">
    <property type="component" value="Unplaced"/>
</dbReference>
<reference evidence="2" key="1">
    <citation type="submission" date="2022-11" db="UniProtKB">
        <authorList>
            <consortium name="WormBaseParasite"/>
        </authorList>
    </citation>
    <scope>IDENTIFICATION</scope>
</reference>
<keyword evidence="1" id="KW-1185">Reference proteome</keyword>
<protein>
    <submittedName>
        <fullName evidence="2">Uncharacterized protein</fullName>
    </submittedName>
</protein>
<sequence length="308" mass="35443">MPVSKCTCSNVQSCDALADMFRLLICLSDYYAVRIENYGLALVYLNECRRLCERSQFKLILALVLRRFSYIELKTNALEPALKDIESSARLLRITGYLVELGKTLLFKSKCMEEIHKSDNDKLGGEFNDSDIEHGLLESNSLFAQSSAPYLEKESAINLLMPVESAFQQGQSTNRSVMSSGSTKKRLKLYRSRSNADSDALWQRLRLFESNQIDPETFDDLITPENRYYDKFGLDNRYRPVLADPILKASYESNQQKITEHTALKQHQLAISKLQERDKDNIPQQFNKIQKQKELEDKGQNAVIMRMI</sequence>